<dbReference type="KEGG" id="kbs:EPA93_04530"/>
<accession>A0A4P6JJT8</accession>
<gene>
    <name evidence="1" type="ORF">EPA93_04530</name>
</gene>
<evidence type="ECO:0000313" key="1">
    <source>
        <dbReference type="EMBL" id="QBD75303.1"/>
    </source>
</evidence>
<dbReference type="EMBL" id="CP035758">
    <property type="protein sequence ID" value="QBD75303.1"/>
    <property type="molecule type" value="Genomic_DNA"/>
</dbReference>
<sequence length="101" mass="11436">MNSIADGSVIIQSTSESVSSTPYWFGEMALRAAYLRKHGILTKISERVHFTCKFARFVGQRSSGSLRQRDRTSHAMSEIPPRSVQIYTWGGRDGEFEESVY</sequence>
<protein>
    <submittedName>
        <fullName evidence="1">Uncharacterized protein</fullName>
    </submittedName>
</protein>
<name>A0A4P6JJT8_KTERU</name>
<dbReference type="RefSeq" id="WP_129885902.1">
    <property type="nucleotide sequence ID" value="NZ_CP035758.1"/>
</dbReference>
<evidence type="ECO:0000313" key="2">
    <source>
        <dbReference type="Proteomes" id="UP000290365"/>
    </source>
</evidence>
<dbReference type="Proteomes" id="UP000290365">
    <property type="component" value="Chromosome"/>
</dbReference>
<keyword evidence="2" id="KW-1185">Reference proteome</keyword>
<dbReference type="AlphaFoldDB" id="A0A4P6JJT8"/>
<proteinExistence type="predicted"/>
<organism evidence="1 2">
    <name type="scientific">Ktedonosporobacter rubrisoli</name>
    <dbReference type="NCBI Taxonomy" id="2509675"/>
    <lineage>
        <taxon>Bacteria</taxon>
        <taxon>Bacillati</taxon>
        <taxon>Chloroflexota</taxon>
        <taxon>Ktedonobacteria</taxon>
        <taxon>Ktedonobacterales</taxon>
        <taxon>Ktedonosporobacteraceae</taxon>
        <taxon>Ktedonosporobacter</taxon>
    </lineage>
</organism>
<reference evidence="1 2" key="1">
    <citation type="submission" date="2019-01" db="EMBL/GenBank/DDBJ databases">
        <title>Ktedonosporobacter rubrisoli SCAWS-G2.</title>
        <authorList>
            <person name="Huang Y."/>
            <person name="Yan B."/>
        </authorList>
    </citation>
    <scope>NUCLEOTIDE SEQUENCE [LARGE SCALE GENOMIC DNA]</scope>
    <source>
        <strain evidence="1 2">SCAWS-G2</strain>
    </source>
</reference>